<proteinExistence type="predicted"/>
<dbReference type="PANTHER" id="PTHR36344:SF5">
    <property type="entry name" value="INTEGRASE CORE DOMAIN CONTAINING PROTEIN"/>
    <property type="match status" value="1"/>
</dbReference>
<evidence type="ECO:0008006" key="4">
    <source>
        <dbReference type="Google" id="ProtNLM"/>
    </source>
</evidence>
<organism evidence="2 3">
    <name type="scientific">Solanum tuberosum</name>
    <name type="common">Potato</name>
    <dbReference type="NCBI Taxonomy" id="4113"/>
    <lineage>
        <taxon>Eukaryota</taxon>
        <taxon>Viridiplantae</taxon>
        <taxon>Streptophyta</taxon>
        <taxon>Embryophyta</taxon>
        <taxon>Tracheophyta</taxon>
        <taxon>Spermatophyta</taxon>
        <taxon>Magnoliopsida</taxon>
        <taxon>eudicotyledons</taxon>
        <taxon>Gunneridae</taxon>
        <taxon>Pentapetalae</taxon>
        <taxon>asterids</taxon>
        <taxon>lamiids</taxon>
        <taxon>Solanales</taxon>
        <taxon>Solanaceae</taxon>
        <taxon>Solanoideae</taxon>
        <taxon>Solaneae</taxon>
        <taxon>Solanum</taxon>
    </lineage>
</organism>
<evidence type="ECO:0000313" key="2">
    <source>
        <dbReference type="EnsemblPlants" id="PGSC0003DMT400021679"/>
    </source>
</evidence>
<dbReference type="PANTHER" id="PTHR36344">
    <property type="entry name" value="RX N-TERMINAL DOMAIN-CONTAINING PROTEIN"/>
    <property type="match status" value="1"/>
</dbReference>
<protein>
    <recommendedName>
        <fullName evidence="4">Integrase core domain containing protein</fullName>
    </recommendedName>
</protein>
<feature type="region of interest" description="Disordered" evidence="1">
    <location>
        <begin position="173"/>
        <end position="236"/>
    </location>
</feature>
<reference evidence="2" key="2">
    <citation type="submission" date="2015-06" db="UniProtKB">
        <authorList>
            <consortium name="EnsemblPlants"/>
        </authorList>
    </citation>
    <scope>IDENTIFICATION</scope>
    <source>
        <strain evidence="2">DM1-3 516 R44</strain>
    </source>
</reference>
<dbReference type="HOGENOM" id="CLU_864371_0_0_1"/>
<evidence type="ECO:0000256" key="1">
    <source>
        <dbReference type="SAM" id="MobiDB-lite"/>
    </source>
</evidence>
<name>M1AFJ2_SOLTU</name>
<sequence>MSTTINARIGSAVNSFPGLVHTARHTMGAGILNVENERRERQQTLHAFLEHVPAVFPELVEQRIQQLLNQIKTLEGSREETECWSDGKVPSRRGLGLEYRIVAGQISPGGLIQLPYAEATHLLDHMAKTNKEKEKDQELATLLTQLDVLSKRVMELEVVSKRKDMYILHHEHRKIKKHKGMARPKVAGRDMPPRKKAKGIEINEDATASRGKATKLPTTGGKGKGNDEAPALPEANSDSDGIYAITSLPLRVKMGQLAHFADRRAARLEASIPGMIQTALVDAVTPLSATIDALAATIMVCVWPRGHRGGDGFKGRYCCVEE</sequence>
<keyword evidence="3" id="KW-1185">Reference proteome</keyword>
<reference evidence="3" key="1">
    <citation type="journal article" date="2011" name="Nature">
        <title>Genome sequence and analysis of the tuber crop potato.</title>
        <authorList>
            <consortium name="The Potato Genome Sequencing Consortium"/>
        </authorList>
    </citation>
    <scope>NUCLEOTIDE SEQUENCE [LARGE SCALE GENOMIC DNA]</scope>
    <source>
        <strain evidence="3">cv. DM1-3 516 R44</strain>
    </source>
</reference>
<evidence type="ECO:0000313" key="3">
    <source>
        <dbReference type="Proteomes" id="UP000011115"/>
    </source>
</evidence>
<accession>M1AFJ2</accession>
<dbReference type="Proteomes" id="UP000011115">
    <property type="component" value="Unassembled WGS sequence"/>
</dbReference>
<dbReference type="AlphaFoldDB" id="M1AFJ2"/>
<dbReference type="EnsemblPlants" id="PGSC0003DMT400021679">
    <property type="protein sequence ID" value="PGSC0003DMT400021679"/>
    <property type="gene ID" value="PGSC0003DMG400008411"/>
</dbReference>
<dbReference type="InParanoid" id="M1AFJ2"/>
<dbReference type="PaxDb" id="4113-PGSC0003DMT400021679"/>
<dbReference type="Gramene" id="PGSC0003DMT400021679">
    <property type="protein sequence ID" value="PGSC0003DMT400021679"/>
    <property type="gene ID" value="PGSC0003DMG400008411"/>
</dbReference>
<feature type="compositionally biased region" description="Basic and acidic residues" evidence="1">
    <location>
        <begin position="187"/>
        <end position="201"/>
    </location>
</feature>
<feature type="compositionally biased region" description="Basic residues" evidence="1">
    <location>
        <begin position="173"/>
        <end position="182"/>
    </location>
</feature>